<dbReference type="GO" id="GO:0005886">
    <property type="term" value="C:plasma membrane"/>
    <property type="evidence" value="ECO:0007669"/>
    <property type="project" value="UniProtKB-SubCell"/>
</dbReference>
<dbReference type="EMBL" id="HG992984">
    <property type="protein sequence ID" value="CAE7199317.1"/>
    <property type="molecule type" value="Genomic_DNA"/>
</dbReference>
<accession>A0A6S6W9S2</accession>
<comment type="subcellular location">
    <subcellularLocation>
        <location evidence="1 9">Cell membrane</location>
        <topology evidence="1 9">Lipid-anchor</topology>
        <topology evidence="1 9">GPI-anchor</topology>
    </subcellularLocation>
</comment>
<dbReference type="AlphaFoldDB" id="A0A6S6W9S2"/>
<evidence type="ECO:0000256" key="9">
    <source>
        <dbReference type="RuleBase" id="RU361209"/>
    </source>
</evidence>
<dbReference type="GO" id="GO:0031505">
    <property type="term" value="P:fungal-type cell wall organization"/>
    <property type="evidence" value="ECO:0007669"/>
    <property type="project" value="TreeGrafter"/>
</dbReference>
<reference evidence="10" key="1">
    <citation type="submission" date="2021-02" db="EMBL/GenBank/DDBJ databases">
        <authorList>
            <person name="Syme A R."/>
            <person name="Syme A R."/>
            <person name="Moolhuijzen P."/>
        </authorList>
    </citation>
    <scope>NUCLEOTIDE SEQUENCE</scope>
    <source>
        <strain evidence="10">W1-1</strain>
    </source>
</reference>
<dbReference type="Gene3D" id="1.20.58.1040">
    <property type="match status" value="1"/>
</dbReference>
<keyword evidence="7" id="KW-0325">Glycoprotein</keyword>
<evidence type="ECO:0000256" key="8">
    <source>
        <dbReference type="ARBA" id="ARBA00023288"/>
    </source>
</evidence>
<keyword evidence="9" id="KW-0808">Transferase</keyword>
<dbReference type="PANTHER" id="PTHR31468">
    <property type="entry name" value="1,3-BETA-GLUCANOSYLTRANSFERASE GAS1"/>
    <property type="match status" value="1"/>
</dbReference>
<dbReference type="SMART" id="SM00768">
    <property type="entry name" value="X8"/>
    <property type="match status" value="1"/>
</dbReference>
<evidence type="ECO:0000256" key="4">
    <source>
        <dbReference type="ARBA" id="ARBA00022729"/>
    </source>
</evidence>
<dbReference type="Proteomes" id="UP000472372">
    <property type="component" value="Chromosome 8"/>
</dbReference>
<proteinExistence type="inferred from homology"/>
<dbReference type="InterPro" id="IPR017853">
    <property type="entry name" value="GH"/>
</dbReference>
<dbReference type="InterPro" id="IPR004886">
    <property type="entry name" value="Glucanosyltransferase"/>
</dbReference>
<dbReference type="Pfam" id="PF07983">
    <property type="entry name" value="X8"/>
    <property type="match status" value="1"/>
</dbReference>
<dbReference type="EC" id="2.4.1.-" evidence="9"/>
<keyword evidence="4 9" id="KW-0732">Signal</keyword>
<feature type="chain" id="PRO_5035981801" description="1,3-beta-glucanosyltransferase" evidence="9">
    <location>
        <begin position="21"/>
        <end position="561"/>
    </location>
</feature>
<name>A0A6S6W9S2_9PLEO</name>
<evidence type="ECO:0000313" key="10">
    <source>
        <dbReference type="EMBL" id="CAE7199317.1"/>
    </source>
</evidence>
<organism evidence="10 11">
    <name type="scientific">Pyrenophora teres f. teres</name>
    <dbReference type="NCBI Taxonomy" id="97479"/>
    <lineage>
        <taxon>Eukaryota</taxon>
        <taxon>Fungi</taxon>
        <taxon>Dikarya</taxon>
        <taxon>Ascomycota</taxon>
        <taxon>Pezizomycotina</taxon>
        <taxon>Dothideomycetes</taxon>
        <taxon>Pleosporomycetidae</taxon>
        <taxon>Pleosporales</taxon>
        <taxon>Pleosporineae</taxon>
        <taxon>Pleosporaceae</taxon>
        <taxon>Pyrenophora</taxon>
    </lineage>
</organism>
<dbReference type="Pfam" id="PF03198">
    <property type="entry name" value="Glyco_hydro_72"/>
    <property type="match status" value="1"/>
</dbReference>
<gene>
    <name evidence="10" type="ORF">PTTW11_08436</name>
</gene>
<dbReference type="GO" id="GO:0042124">
    <property type="term" value="F:1,3-beta-glucanosyltransferase activity"/>
    <property type="evidence" value="ECO:0007669"/>
    <property type="project" value="TreeGrafter"/>
</dbReference>
<sequence length="561" mass="59129">MWKGLVSAAVAALATTVVKAASYDDIPDIEVYGQHFFYTNNGSQFYLKGVAYQQNYSPNGSTSTNTSYTDPLADGDACRRDIPYLKQIFTNVIRVYAIDPTKNHDDCMAQLASADIYVISDMGEPGTSIESNNPEWDVTLYQRYTGVIDALSKYKNVIGFFAGNENVSADNQTAAAAFVKAAVRDSKTYIANQNYRKTLGVGYATADVPSRDELAHYFACEPGNSGNKTSIDFWGYNVYSWCGDSNYATSSYGERVDFFSKYPVPVFFAEYGCIEGLESAGGPTNRPFTEVSVLFGNMTSVFSGGIVYEWFMGANNYGLVSLTNNDASVSPYPDFTSLRSELAKVSPTPTQRSTYTPTNSPPACPSVGGTWLAQASPLPPNVNPQLCACMVDSLQCTYTSNDDTSYQDDFNYICAANAKYCNGIARNATTGQYGAYSGCDPRDQLAFVANQYYLGQNKRPDACSFSGRASIQSAKTAGGNCASLLSVAGTAGGGSVPEATGKGTAAVSGGGGGGGGAASSSSAKAAAAGGLGPAGFFAKGDAVMVGYVVFAVASALGMVVL</sequence>
<evidence type="ECO:0000256" key="5">
    <source>
        <dbReference type="ARBA" id="ARBA00023136"/>
    </source>
</evidence>
<dbReference type="GO" id="GO:0071970">
    <property type="term" value="P:fungal-type cell wall (1-&gt;3)-beta-D-glucan biosynthetic process"/>
    <property type="evidence" value="ECO:0007669"/>
    <property type="project" value="TreeGrafter"/>
</dbReference>
<evidence type="ECO:0000256" key="2">
    <source>
        <dbReference type="ARBA" id="ARBA00007528"/>
    </source>
</evidence>
<evidence type="ECO:0000313" key="11">
    <source>
        <dbReference type="Proteomes" id="UP000472372"/>
    </source>
</evidence>
<comment type="similarity">
    <text evidence="2 9">Belongs to the glycosyl hydrolase 72 family.</text>
</comment>
<dbReference type="SUPFAM" id="SSF51445">
    <property type="entry name" value="(Trans)glycosidases"/>
    <property type="match status" value="1"/>
</dbReference>
<keyword evidence="5 9" id="KW-0472">Membrane</keyword>
<dbReference type="GO" id="GO:0098552">
    <property type="term" value="C:side of membrane"/>
    <property type="evidence" value="ECO:0007669"/>
    <property type="project" value="UniProtKB-KW"/>
</dbReference>
<comment type="function">
    <text evidence="9">Splits internally a 1,3-beta-glucan molecule and transfers the newly generated reducing end (the donor) to the non-reducing end of another 1,3-beta-glucan molecule (the acceptor) forming a 1,3-beta linkage, resulting in the elongation of 1,3-beta-glucan chains in the cell wall.</text>
</comment>
<keyword evidence="3 9" id="KW-0336">GPI-anchor</keyword>
<evidence type="ECO:0000256" key="3">
    <source>
        <dbReference type="ARBA" id="ARBA00022622"/>
    </source>
</evidence>
<evidence type="ECO:0000256" key="1">
    <source>
        <dbReference type="ARBA" id="ARBA00004609"/>
    </source>
</evidence>
<dbReference type="PANTHER" id="PTHR31468:SF2">
    <property type="entry name" value="1,3-BETA-GLUCANOSYLTRANSFERASE GAS1"/>
    <property type="match status" value="1"/>
</dbReference>
<evidence type="ECO:0000256" key="6">
    <source>
        <dbReference type="ARBA" id="ARBA00023157"/>
    </source>
</evidence>
<dbReference type="InterPro" id="IPR012946">
    <property type="entry name" value="X8"/>
</dbReference>
<dbReference type="FunFam" id="3.20.20.80:FF:000038">
    <property type="entry name" value="1,3-beta-glucanosyltransferase"/>
    <property type="match status" value="1"/>
</dbReference>
<protein>
    <recommendedName>
        <fullName evidence="9">1,3-beta-glucanosyltransferase</fullName>
        <ecNumber evidence="9">2.4.1.-</ecNumber>
    </recommendedName>
</protein>
<evidence type="ECO:0000256" key="7">
    <source>
        <dbReference type="ARBA" id="ARBA00023180"/>
    </source>
</evidence>
<feature type="signal peptide" evidence="9">
    <location>
        <begin position="1"/>
        <end position="20"/>
    </location>
</feature>
<dbReference type="Gene3D" id="3.20.20.80">
    <property type="entry name" value="Glycosidases"/>
    <property type="match status" value="1"/>
</dbReference>
<keyword evidence="8 9" id="KW-0449">Lipoprotein</keyword>
<keyword evidence="6" id="KW-1015">Disulfide bond</keyword>